<evidence type="ECO:0000313" key="3">
    <source>
        <dbReference type="Proteomes" id="UP000519004"/>
    </source>
</evidence>
<organism evidence="2 3">
    <name type="scientific">Rehaibacterium terrae</name>
    <dbReference type="NCBI Taxonomy" id="1341696"/>
    <lineage>
        <taxon>Bacteria</taxon>
        <taxon>Pseudomonadati</taxon>
        <taxon>Pseudomonadota</taxon>
        <taxon>Gammaproteobacteria</taxon>
        <taxon>Lysobacterales</taxon>
        <taxon>Lysobacteraceae</taxon>
        <taxon>Rehaibacterium</taxon>
    </lineage>
</organism>
<dbReference type="AlphaFoldDB" id="A0A7W7XWX9"/>
<dbReference type="CDD" id="cd18722">
    <property type="entry name" value="PIN_NicB-like"/>
    <property type="match status" value="1"/>
</dbReference>
<proteinExistence type="predicted"/>
<dbReference type="InterPro" id="IPR047140">
    <property type="entry name" value="LabA"/>
</dbReference>
<dbReference type="InterPro" id="IPR021139">
    <property type="entry name" value="NYN"/>
</dbReference>
<reference evidence="2 3" key="1">
    <citation type="submission" date="2020-08" db="EMBL/GenBank/DDBJ databases">
        <title>Genomic Encyclopedia of Type Strains, Phase IV (KMG-IV): sequencing the most valuable type-strain genomes for metagenomic binning, comparative biology and taxonomic classification.</title>
        <authorList>
            <person name="Goeker M."/>
        </authorList>
    </citation>
    <scope>NUCLEOTIDE SEQUENCE [LARGE SCALE GENOMIC DNA]</scope>
    <source>
        <strain evidence="2 3">DSM 25897</strain>
    </source>
</reference>
<protein>
    <submittedName>
        <fullName evidence="2">Uncharacterized LabA/DUF88 family protein</fullName>
    </submittedName>
</protein>
<dbReference type="Pfam" id="PF01936">
    <property type="entry name" value="NYN"/>
    <property type="match status" value="1"/>
</dbReference>
<comment type="caution">
    <text evidence="2">The sequence shown here is derived from an EMBL/GenBank/DDBJ whole genome shotgun (WGS) entry which is preliminary data.</text>
</comment>
<dbReference type="Proteomes" id="UP000519004">
    <property type="component" value="Unassembled WGS sequence"/>
</dbReference>
<sequence>MIPTRRHAILMDGGFVIKKLQAQARTFPNADLVEQLAHRICLAGAAKESELLRAYFYHARPASAEVTNPLSGESTNLADTPVFRLHESLLDSLELKASFAVRLGETTVNDWRIGSKAMESMLAEPRPVHARDLVPNISQKGVDLRLGLDLARLALRGLVDTVIVVTGDSDLIPAFKFVRREGLRVILATLGHGVRRDLKAHADLVLDASATSLGLEMSSTRR</sequence>
<keyword evidence="3" id="KW-1185">Reference proteome</keyword>
<dbReference type="EMBL" id="JACHHX010000001">
    <property type="protein sequence ID" value="MBB5014153.1"/>
    <property type="molecule type" value="Genomic_DNA"/>
</dbReference>
<evidence type="ECO:0000313" key="2">
    <source>
        <dbReference type="EMBL" id="MBB5014153.1"/>
    </source>
</evidence>
<dbReference type="PANTHER" id="PTHR35458:SF8">
    <property type="entry name" value="SLR0650 PROTEIN"/>
    <property type="match status" value="1"/>
</dbReference>
<dbReference type="GO" id="GO:0004540">
    <property type="term" value="F:RNA nuclease activity"/>
    <property type="evidence" value="ECO:0007669"/>
    <property type="project" value="InterPro"/>
</dbReference>
<accession>A0A7W7XWX9</accession>
<gene>
    <name evidence="2" type="ORF">HNQ58_000024</name>
</gene>
<evidence type="ECO:0000259" key="1">
    <source>
        <dbReference type="Pfam" id="PF01936"/>
    </source>
</evidence>
<feature type="domain" description="NYN" evidence="1">
    <location>
        <begin position="134"/>
        <end position="203"/>
    </location>
</feature>
<dbReference type="Gene3D" id="3.40.50.1010">
    <property type="entry name" value="5'-nuclease"/>
    <property type="match status" value="1"/>
</dbReference>
<name>A0A7W7XWX9_9GAMM</name>
<dbReference type="RefSeq" id="WP_183946751.1">
    <property type="nucleotide sequence ID" value="NZ_JACHHX010000001.1"/>
</dbReference>
<dbReference type="PANTHER" id="PTHR35458">
    <property type="entry name" value="SLR0755 PROTEIN"/>
    <property type="match status" value="1"/>
</dbReference>